<evidence type="ECO:0000313" key="3">
    <source>
        <dbReference type="EMBL" id="TWX64719.1"/>
    </source>
</evidence>
<dbReference type="GO" id="GO:0070475">
    <property type="term" value="P:rRNA base methylation"/>
    <property type="evidence" value="ECO:0007669"/>
    <property type="project" value="InterPro"/>
</dbReference>
<dbReference type="Proteomes" id="UP000321917">
    <property type="component" value="Unassembled WGS sequence"/>
</dbReference>
<feature type="domain" description="25S rRNA (uridine-N(3))-methyltransferase BMT5-like" evidence="1">
    <location>
        <begin position="10"/>
        <end position="182"/>
    </location>
</feature>
<dbReference type="EMBL" id="VOLR01000026">
    <property type="protein sequence ID" value="TWX55849.1"/>
    <property type="molecule type" value="Genomic_DNA"/>
</dbReference>
<gene>
    <name evidence="2" type="ORF">ESZ26_15935</name>
    <name evidence="3" type="ORF">ESZ27_13990</name>
</gene>
<evidence type="ECO:0000259" key="1">
    <source>
        <dbReference type="Pfam" id="PF10354"/>
    </source>
</evidence>
<accession>A0A5C6Q732</accession>
<name>A0A5C6Q732_9GAMM</name>
<dbReference type="GO" id="GO:0070042">
    <property type="term" value="F:rRNA (uridine-N3-)-methyltransferase activity"/>
    <property type="evidence" value="ECO:0007669"/>
    <property type="project" value="InterPro"/>
</dbReference>
<dbReference type="Pfam" id="PF10354">
    <property type="entry name" value="BMT5-like"/>
    <property type="match status" value="1"/>
</dbReference>
<dbReference type="RefSeq" id="WP_146800447.1">
    <property type="nucleotide sequence ID" value="NZ_VOLP01000025.1"/>
</dbReference>
<dbReference type="AlphaFoldDB" id="A0A5C6Q732"/>
<protein>
    <submittedName>
        <fullName evidence="3">DUF2431 domain-containing protein</fullName>
    </submittedName>
</protein>
<evidence type="ECO:0000313" key="5">
    <source>
        <dbReference type="Proteomes" id="UP000321917"/>
    </source>
</evidence>
<evidence type="ECO:0000313" key="2">
    <source>
        <dbReference type="EMBL" id="TWX55849.1"/>
    </source>
</evidence>
<dbReference type="InterPro" id="IPR019446">
    <property type="entry name" value="BMT5-like"/>
</dbReference>
<evidence type="ECO:0000313" key="4">
    <source>
        <dbReference type="Proteomes" id="UP000321525"/>
    </source>
</evidence>
<comment type="caution">
    <text evidence="3">The sequence shown here is derived from an EMBL/GenBank/DDBJ whole genome shotgun (WGS) entry which is preliminary data.</text>
</comment>
<sequence length="288" mass="33676">MYIDPKWRVLTVGDGDLSFSASLLKHHQLQQLTATIYDNMACLQEKYGDDYYQQLQQDNCQVITEFDVTDKSTWGVLAKKSFDLVIFQFPLLPAFSSEQAFQAQCQQLSVNTLNRALLRKYLLNCFQYFLDENGAKLAFITSKNVKPYLQWNIEKALITDTDINYIGRFFFDITKFPDYKVRNVNRDKHVKSTQGTTYIYSQASLENCKATFDAHSDDYITYNRKSRVPEDRTCLACRTGAFATDHDKQMHLATKKHQQMFAYEQQWTYFLQQEHADNEILNRVNKDA</sequence>
<organism evidence="3 5">
    <name type="scientific">Colwellia hornerae</name>
    <dbReference type="NCBI Taxonomy" id="89402"/>
    <lineage>
        <taxon>Bacteria</taxon>
        <taxon>Pseudomonadati</taxon>
        <taxon>Pseudomonadota</taxon>
        <taxon>Gammaproteobacteria</taxon>
        <taxon>Alteromonadales</taxon>
        <taxon>Colwelliaceae</taxon>
        <taxon>Colwellia</taxon>
    </lineage>
</organism>
<dbReference type="OrthoDB" id="6116173at2"/>
<reference evidence="3 5" key="1">
    <citation type="submission" date="2019-07" db="EMBL/GenBank/DDBJ databases">
        <title>Genomes of sea-ice associated Colwellia species.</title>
        <authorList>
            <person name="Bowman J.P."/>
        </authorList>
    </citation>
    <scope>NUCLEOTIDE SEQUENCE [LARGE SCALE GENOMIC DNA]</scope>
    <source>
        <strain evidence="2 4">ACAM 607</strain>
        <strain evidence="3 5">IC036</strain>
    </source>
</reference>
<keyword evidence="4" id="KW-1185">Reference proteome</keyword>
<dbReference type="EMBL" id="VOLQ01000029">
    <property type="protein sequence ID" value="TWX64719.1"/>
    <property type="molecule type" value="Genomic_DNA"/>
</dbReference>
<proteinExistence type="predicted"/>
<dbReference type="Proteomes" id="UP000321525">
    <property type="component" value="Unassembled WGS sequence"/>
</dbReference>